<evidence type="ECO:0000313" key="6">
    <source>
        <dbReference type="EMBL" id="AXY72615.1"/>
    </source>
</evidence>
<dbReference type="RefSeq" id="WP_119048453.1">
    <property type="nucleotide sequence ID" value="NZ_CP032157.1"/>
</dbReference>
<reference evidence="6 7" key="1">
    <citation type="submission" date="2018-09" db="EMBL/GenBank/DDBJ databases">
        <title>Genome sequencing of strain 6GH32-13.</title>
        <authorList>
            <person name="Weon H.-Y."/>
            <person name="Heo J."/>
            <person name="Kwon S.-W."/>
        </authorList>
    </citation>
    <scope>NUCLEOTIDE SEQUENCE [LARGE SCALE GENOMIC DNA]</scope>
    <source>
        <strain evidence="6 7">5GH32-13</strain>
    </source>
</reference>
<dbReference type="OrthoDB" id="7294637at2"/>
<dbReference type="InterPro" id="IPR011040">
    <property type="entry name" value="Sialidase"/>
</dbReference>
<dbReference type="CDD" id="cd15482">
    <property type="entry name" value="Sialidase_non-viral"/>
    <property type="match status" value="1"/>
</dbReference>
<name>A0A3B7MLX8_9BACT</name>
<dbReference type="Proteomes" id="UP000263900">
    <property type="component" value="Chromosome"/>
</dbReference>
<dbReference type="PANTHER" id="PTHR10628">
    <property type="entry name" value="SIALIDASE"/>
    <property type="match status" value="1"/>
</dbReference>
<dbReference type="InterPro" id="IPR036278">
    <property type="entry name" value="Sialidase_sf"/>
</dbReference>
<dbReference type="GO" id="GO:0004308">
    <property type="term" value="F:exo-alpha-sialidase activity"/>
    <property type="evidence" value="ECO:0007669"/>
    <property type="project" value="UniProtKB-EC"/>
</dbReference>
<feature type="signal peptide" evidence="4">
    <location>
        <begin position="1"/>
        <end position="23"/>
    </location>
</feature>
<dbReference type="InterPro" id="IPR026856">
    <property type="entry name" value="Sialidase_fam"/>
</dbReference>
<organism evidence="6 7">
    <name type="scientific">Paraflavitalea soli</name>
    <dbReference type="NCBI Taxonomy" id="2315862"/>
    <lineage>
        <taxon>Bacteria</taxon>
        <taxon>Pseudomonadati</taxon>
        <taxon>Bacteroidota</taxon>
        <taxon>Chitinophagia</taxon>
        <taxon>Chitinophagales</taxon>
        <taxon>Chitinophagaceae</taxon>
        <taxon>Paraflavitalea</taxon>
    </lineage>
</organism>
<evidence type="ECO:0000256" key="3">
    <source>
        <dbReference type="ARBA" id="ARBA00012733"/>
    </source>
</evidence>
<feature type="chain" id="PRO_5017733775" description="exo-alpha-sialidase" evidence="4">
    <location>
        <begin position="24"/>
        <end position="417"/>
    </location>
</feature>
<gene>
    <name evidence="6" type="ORF">D3H65_00895</name>
</gene>
<protein>
    <recommendedName>
        <fullName evidence="3">exo-alpha-sialidase</fullName>
        <ecNumber evidence="3">3.2.1.18</ecNumber>
    </recommendedName>
</protein>
<evidence type="ECO:0000256" key="4">
    <source>
        <dbReference type="SAM" id="SignalP"/>
    </source>
</evidence>
<dbReference type="KEGG" id="pseg:D3H65_00895"/>
<dbReference type="GO" id="GO:0006689">
    <property type="term" value="P:ganglioside catabolic process"/>
    <property type="evidence" value="ECO:0007669"/>
    <property type="project" value="TreeGrafter"/>
</dbReference>
<dbReference type="PANTHER" id="PTHR10628:SF30">
    <property type="entry name" value="EXO-ALPHA-SIALIDASE"/>
    <property type="match status" value="1"/>
</dbReference>
<dbReference type="GO" id="GO:0005737">
    <property type="term" value="C:cytoplasm"/>
    <property type="evidence" value="ECO:0007669"/>
    <property type="project" value="TreeGrafter"/>
</dbReference>
<sequence>MKKKPFLWRPCYASLLLVALAFASSCTRHVTPVPAEPLTAAADEELATNAAAAAAPYHNTMVLFNGGSEGYHSYRIPSIVRANSGTLIAFAEGRMADNKDYGNINLVFKRSTNNGSTWSALGEVVGVGPGTWGNPTAVVDRNTGRIWLWMSWNSGTTNQGGTDGYDPIDTWGERKVYVSWSDDDGVTWATPVDKTSSLLPPGFAWDAMGPGAGLQTSNAHAGRLIIPANRRNIYSDDHGATWHYQLVPSGSGEPTIIELMDGTLMRNDRPGTAQFETAKRRWISKGSIENGFSAFAPHDVLLDPKCEGSVLRYTGEPSRIFFLNPASTERRCKMRIRVSYDEGVTWPISRRTHDWLTDEETCDQGKGGYSSMAKTADYAVGALIEINEDVSNNATSHRSIEFHKFNLPWILNGATEP</sequence>
<proteinExistence type="inferred from homology"/>
<dbReference type="EMBL" id="CP032157">
    <property type="protein sequence ID" value="AXY72615.1"/>
    <property type="molecule type" value="Genomic_DNA"/>
</dbReference>
<dbReference type="GO" id="GO:0016020">
    <property type="term" value="C:membrane"/>
    <property type="evidence" value="ECO:0007669"/>
    <property type="project" value="TreeGrafter"/>
</dbReference>
<dbReference type="PROSITE" id="PS51257">
    <property type="entry name" value="PROKAR_LIPOPROTEIN"/>
    <property type="match status" value="1"/>
</dbReference>
<evidence type="ECO:0000259" key="5">
    <source>
        <dbReference type="Pfam" id="PF13088"/>
    </source>
</evidence>
<dbReference type="GO" id="GO:0009313">
    <property type="term" value="P:oligosaccharide catabolic process"/>
    <property type="evidence" value="ECO:0007669"/>
    <property type="project" value="TreeGrafter"/>
</dbReference>
<comment type="similarity">
    <text evidence="2">Belongs to the glycosyl hydrolase 33 family.</text>
</comment>
<evidence type="ECO:0000313" key="7">
    <source>
        <dbReference type="Proteomes" id="UP000263900"/>
    </source>
</evidence>
<keyword evidence="4" id="KW-0732">Signal</keyword>
<evidence type="ECO:0000256" key="2">
    <source>
        <dbReference type="ARBA" id="ARBA00009348"/>
    </source>
</evidence>
<comment type="catalytic activity">
    <reaction evidence="1">
        <text>Hydrolysis of alpha-(2-&gt;3)-, alpha-(2-&gt;6)-, alpha-(2-&gt;8)- glycosidic linkages of terminal sialic acid residues in oligosaccharides, glycoproteins, glycolipids, colominic acid and synthetic substrates.</text>
        <dbReference type="EC" id="3.2.1.18"/>
    </reaction>
</comment>
<dbReference type="SUPFAM" id="SSF50939">
    <property type="entry name" value="Sialidases"/>
    <property type="match status" value="1"/>
</dbReference>
<feature type="domain" description="Sialidase" evidence="5">
    <location>
        <begin position="85"/>
        <end position="347"/>
    </location>
</feature>
<dbReference type="Gene3D" id="2.120.10.10">
    <property type="match status" value="1"/>
</dbReference>
<keyword evidence="7" id="KW-1185">Reference proteome</keyword>
<dbReference type="AlphaFoldDB" id="A0A3B7MLX8"/>
<evidence type="ECO:0000256" key="1">
    <source>
        <dbReference type="ARBA" id="ARBA00000427"/>
    </source>
</evidence>
<dbReference type="Pfam" id="PF13088">
    <property type="entry name" value="BNR_2"/>
    <property type="match status" value="1"/>
</dbReference>
<dbReference type="EC" id="3.2.1.18" evidence="3"/>
<accession>A0A3B7MLX8</accession>